<dbReference type="SUPFAM" id="SSF81901">
    <property type="entry name" value="HCP-like"/>
    <property type="match status" value="2"/>
</dbReference>
<accession>A0A6C0IL11</accession>
<name>A0A6C0IL11_9ZZZZ</name>
<proteinExistence type="predicted"/>
<dbReference type="Gene3D" id="1.25.40.10">
    <property type="entry name" value="Tetratricopeptide repeat domain"/>
    <property type="match status" value="1"/>
</dbReference>
<reference evidence="1" key="1">
    <citation type="journal article" date="2020" name="Nature">
        <title>Giant virus diversity and host interactions through global metagenomics.</title>
        <authorList>
            <person name="Schulz F."/>
            <person name="Roux S."/>
            <person name="Paez-Espino D."/>
            <person name="Jungbluth S."/>
            <person name="Walsh D.A."/>
            <person name="Denef V.J."/>
            <person name="McMahon K.D."/>
            <person name="Konstantinidis K.T."/>
            <person name="Eloe-Fadrosh E.A."/>
            <person name="Kyrpides N.C."/>
            <person name="Woyke T."/>
        </authorList>
    </citation>
    <scope>NUCLEOTIDE SEQUENCE</scope>
    <source>
        <strain evidence="1">GVMAG-M-3300024258-14</strain>
    </source>
</reference>
<dbReference type="InterPro" id="IPR050767">
    <property type="entry name" value="Sel1_AlgK"/>
</dbReference>
<dbReference type="AlphaFoldDB" id="A0A6C0IL11"/>
<organism evidence="1">
    <name type="scientific">viral metagenome</name>
    <dbReference type="NCBI Taxonomy" id="1070528"/>
    <lineage>
        <taxon>unclassified sequences</taxon>
        <taxon>metagenomes</taxon>
        <taxon>organismal metagenomes</taxon>
    </lineage>
</organism>
<dbReference type="SMART" id="SM00671">
    <property type="entry name" value="SEL1"/>
    <property type="match status" value="5"/>
</dbReference>
<dbReference type="InterPro" id="IPR011990">
    <property type="entry name" value="TPR-like_helical_dom_sf"/>
</dbReference>
<dbReference type="PANTHER" id="PTHR11102">
    <property type="entry name" value="SEL-1-LIKE PROTEIN"/>
    <property type="match status" value="1"/>
</dbReference>
<dbReference type="InterPro" id="IPR006597">
    <property type="entry name" value="Sel1-like"/>
</dbReference>
<dbReference type="PANTHER" id="PTHR11102:SF160">
    <property type="entry name" value="ERAD-ASSOCIATED E3 UBIQUITIN-PROTEIN LIGASE COMPONENT HRD3"/>
    <property type="match status" value="1"/>
</dbReference>
<dbReference type="EMBL" id="MN740211">
    <property type="protein sequence ID" value="QHT93878.1"/>
    <property type="molecule type" value="Genomic_DNA"/>
</dbReference>
<protein>
    <submittedName>
        <fullName evidence="1">Uncharacterized protein</fullName>
    </submittedName>
</protein>
<sequence>MDFTNINEIDVCYKVTISNEEKFYIDDIDYTHCENQILKLFNDDIQDDHNDDPDITYWNGIYNWKVTKKYDLAIEQLLNCIELSELFLASTKSLNHDQIDSTIENNIFIRNGNIHCFIADIYYIQNNKKDTLIHLKYGCETNNDMAFYKLGKYYTYIDNCKSMNYHNLAIQYGNRISVLCMALYYRKHKNYQLEKDYLLLAKNNGAAMGRLGTLYMGHFVDYENTIKYYNMSIDKGHVPSLHNLGIYYKHIEKNYEKMEYYLKQSCEKLFVQSMILLGNYYKENNCIDDAIKYYTMAIINGDISSINILGSLYYEKRDYANVIKYYCMGIDYGCYKSMNKLGVYYRDVEYNYKKAEKYFKMCYDKNHKKGIVNLLFIKFTRMFVCSFNKT</sequence>
<evidence type="ECO:0000313" key="1">
    <source>
        <dbReference type="EMBL" id="QHT93878.1"/>
    </source>
</evidence>